<keyword evidence="3" id="KW-1185">Reference proteome</keyword>
<sequence>MRRRVWIPAIVLAVLAGGAFWYLRRSGSAPAELAELVAQGGEKVLRQPIRPARPGPRVLIFALDGVGQEMLHKAITSGRLPHLSAVLGRAQADSGLYEHGWSQPGVLSILPSTTYAAWASLFTGAPAGQTGVPGNEWFAREERRFYAPAPVSVTQHEDALQVYTDQLMGRVLKVSTVYEQANVRSYVSLQAYHRGADLLTVPDPKSYGAIIGEAARGLTGDDSPSQEAYEALDVQAVKSLLGTIGERGLADLQIIYFPGVDLYTHVAAHPLDDQMHYLGQVVDRQIGEVLRTYEKAGALDDTWILIVADHGHTPVLSDDRHALGADGADEPPEVLRRTGFRTRALNLELTADEEDFQAAVAYQGAFAYVYLADRSVCPDKGDRCDWNRPPRLAEDVLPVVRAYDAANRTGAGVPQLRGALDLILAREPRPAGQNALPFQVWDGTRLVPVGEYLRAHPRPELLDLERRLDGLATGPYGNHAGDVLLLARTGVQLPIEQRFYFSGRYQSWHGSPTRQDSEIPLLVARAGTRGTAVRERVHAAVGAQPTQLSVTPLVLNLLSGRQP</sequence>
<dbReference type="Pfam" id="PF01663">
    <property type="entry name" value="Phosphodiest"/>
    <property type="match status" value="1"/>
</dbReference>
<proteinExistence type="predicted"/>
<dbReference type="Proteomes" id="UP000582837">
    <property type="component" value="Unassembled WGS sequence"/>
</dbReference>
<protein>
    <recommendedName>
        <fullName evidence="4">Alkaline phosphatase family protein</fullName>
    </recommendedName>
</protein>
<dbReference type="GO" id="GO:0016787">
    <property type="term" value="F:hydrolase activity"/>
    <property type="evidence" value="ECO:0007669"/>
    <property type="project" value="UniProtKB-ARBA"/>
</dbReference>
<dbReference type="InterPro" id="IPR017850">
    <property type="entry name" value="Alkaline_phosphatase_core_sf"/>
</dbReference>
<keyword evidence="1" id="KW-1133">Transmembrane helix</keyword>
<dbReference type="PANTHER" id="PTHR10151:SF120">
    <property type="entry name" value="BIS(5'-ADENOSYL)-TRIPHOSPHATASE"/>
    <property type="match status" value="1"/>
</dbReference>
<dbReference type="AlphaFoldDB" id="A0A841H7R5"/>
<evidence type="ECO:0000313" key="3">
    <source>
        <dbReference type="Proteomes" id="UP000582837"/>
    </source>
</evidence>
<evidence type="ECO:0008006" key="4">
    <source>
        <dbReference type="Google" id="ProtNLM"/>
    </source>
</evidence>
<accession>A0A841H7R5</accession>
<evidence type="ECO:0000256" key="1">
    <source>
        <dbReference type="SAM" id="Phobius"/>
    </source>
</evidence>
<keyword evidence="1" id="KW-0812">Transmembrane</keyword>
<dbReference type="Gene3D" id="3.40.720.10">
    <property type="entry name" value="Alkaline Phosphatase, subunit A"/>
    <property type="match status" value="1"/>
</dbReference>
<reference evidence="2 3" key="1">
    <citation type="submission" date="2020-08" db="EMBL/GenBank/DDBJ databases">
        <title>Genomic Encyclopedia of Type Strains, Phase IV (KMG-IV): sequencing the most valuable type-strain genomes for metagenomic binning, comparative biology and taxonomic classification.</title>
        <authorList>
            <person name="Goeker M."/>
        </authorList>
    </citation>
    <scope>NUCLEOTIDE SEQUENCE [LARGE SCALE GENOMIC DNA]</scope>
    <source>
        <strain evidence="2 3">DSM 29007</strain>
    </source>
</reference>
<keyword evidence="1" id="KW-0472">Membrane</keyword>
<comment type="caution">
    <text evidence="2">The sequence shown here is derived from an EMBL/GenBank/DDBJ whole genome shotgun (WGS) entry which is preliminary data.</text>
</comment>
<dbReference type="EMBL" id="JACHIA010000037">
    <property type="protein sequence ID" value="MBB6074028.1"/>
    <property type="molecule type" value="Genomic_DNA"/>
</dbReference>
<dbReference type="RefSeq" id="WP_170034097.1">
    <property type="nucleotide sequence ID" value="NZ_JABDTL010000001.1"/>
</dbReference>
<dbReference type="PANTHER" id="PTHR10151">
    <property type="entry name" value="ECTONUCLEOTIDE PYROPHOSPHATASE/PHOSPHODIESTERASE"/>
    <property type="match status" value="1"/>
</dbReference>
<gene>
    <name evidence="2" type="ORF">HNQ61_005709</name>
</gene>
<evidence type="ECO:0000313" key="2">
    <source>
        <dbReference type="EMBL" id="MBB6074028.1"/>
    </source>
</evidence>
<name>A0A841H7R5_9BACT</name>
<dbReference type="InterPro" id="IPR002591">
    <property type="entry name" value="Phosphodiest/P_Trfase"/>
</dbReference>
<feature type="transmembrane region" description="Helical" evidence="1">
    <location>
        <begin position="5"/>
        <end position="23"/>
    </location>
</feature>
<dbReference type="SUPFAM" id="SSF53649">
    <property type="entry name" value="Alkaline phosphatase-like"/>
    <property type="match status" value="1"/>
</dbReference>
<organism evidence="2 3">
    <name type="scientific">Longimicrobium terrae</name>
    <dbReference type="NCBI Taxonomy" id="1639882"/>
    <lineage>
        <taxon>Bacteria</taxon>
        <taxon>Pseudomonadati</taxon>
        <taxon>Gemmatimonadota</taxon>
        <taxon>Longimicrobiia</taxon>
        <taxon>Longimicrobiales</taxon>
        <taxon>Longimicrobiaceae</taxon>
        <taxon>Longimicrobium</taxon>
    </lineage>
</organism>